<evidence type="ECO:0000256" key="2">
    <source>
        <dbReference type="ARBA" id="ARBA00004236"/>
    </source>
</evidence>
<accession>A0A2M8QAE2</accession>
<evidence type="ECO:0000256" key="12">
    <source>
        <dbReference type="ARBA" id="ARBA00023136"/>
    </source>
</evidence>
<protein>
    <submittedName>
        <fullName evidence="15">Light-harvesting protein</fullName>
    </submittedName>
</protein>
<dbReference type="GO" id="GO:0046872">
    <property type="term" value="F:metal ion binding"/>
    <property type="evidence" value="ECO:0007669"/>
    <property type="project" value="UniProtKB-KW"/>
</dbReference>
<dbReference type="GO" id="GO:0030076">
    <property type="term" value="C:light-harvesting complex"/>
    <property type="evidence" value="ECO:0007669"/>
    <property type="project" value="UniProtKB-KW"/>
</dbReference>
<evidence type="ECO:0000256" key="11">
    <source>
        <dbReference type="ARBA" id="ARBA00022991"/>
    </source>
</evidence>
<evidence type="ECO:0000256" key="13">
    <source>
        <dbReference type="ARBA" id="ARBA00023243"/>
    </source>
</evidence>
<keyword evidence="8" id="KW-0460">Magnesium</keyword>
<dbReference type="Proteomes" id="UP000230790">
    <property type="component" value="Unassembled WGS sequence"/>
</dbReference>
<keyword evidence="11" id="KW-0157">Chromophore</keyword>
<gene>
    <name evidence="15" type="ORF">CUN48_12255</name>
</gene>
<comment type="function">
    <text evidence="1">Antenna complexes are light-harvesting systems, which transfer the excitation energy to the reaction centers.</text>
</comment>
<evidence type="ECO:0000256" key="4">
    <source>
        <dbReference type="ARBA" id="ARBA00022494"/>
    </source>
</evidence>
<evidence type="ECO:0000256" key="1">
    <source>
        <dbReference type="ARBA" id="ARBA00002455"/>
    </source>
</evidence>
<evidence type="ECO:0000256" key="7">
    <source>
        <dbReference type="ARBA" id="ARBA00022723"/>
    </source>
</evidence>
<comment type="subcellular location">
    <subcellularLocation>
        <location evidence="2">Cell membrane</location>
    </subcellularLocation>
</comment>
<sequence>MNDKVPERWRPLFTNEEWLQHQLVVLGSWIFFILAGLIHIIIAMYKPWISPNP</sequence>
<dbReference type="SUPFAM" id="SSF56918">
    <property type="entry name" value="Light-harvesting complex subunits"/>
    <property type="match status" value="1"/>
</dbReference>
<dbReference type="EMBL" id="PGTN01000101">
    <property type="protein sequence ID" value="PJF46744.1"/>
    <property type="molecule type" value="Genomic_DNA"/>
</dbReference>
<comment type="caution">
    <text evidence="15">The sequence shown here is derived from an EMBL/GenBank/DDBJ whole genome shotgun (WGS) entry which is preliminary data.</text>
</comment>
<keyword evidence="4" id="KW-0148">Chlorophyll</keyword>
<evidence type="ECO:0000313" key="15">
    <source>
        <dbReference type="EMBL" id="PJF46744.1"/>
    </source>
</evidence>
<name>A0A2M8QAE2_9CHLR</name>
<keyword evidence="5" id="KW-0042">Antenna complex</keyword>
<feature type="transmembrane region" description="Helical" evidence="14">
    <location>
        <begin position="20"/>
        <end position="45"/>
    </location>
</feature>
<evidence type="ECO:0000256" key="3">
    <source>
        <dbReference type="ARBA" id="ARBA00022475"/>
    </source>
</evidence>
<keyword evidence="10 14" id="KW-1133">Transmembrane helix</keyword>
<evidence type="ECO:0000256" key="6">
    <source>
        <dbReference type="ARBA" id="ARBA00022692"/>
    </source>
</evidence>
<reference evidence="15 16" key="1">
    <citation type="submission" date="2017-11" db="EMBL/GenBank/DDBJ databases">
        <title>Evolution of Phototrophy in the Chloroflexi Phylum Driven by Horizontal Gene Transfer.</title>
        <authorList>
            <person name="Ward L.M."/>
            <person name="Hemp J."/>
            <person name="Shih P.M."/>
            <person name="Mcglynn S.E."/>
            <person name="Fischer W."/>
        </authorList>
    </citation>
    <scope>NUCLEOTIDE SEQUENCE [LARGE SCALE GENOMIC DNA]</scope>
    <source>
        <strain evidence="15">JP3_7</strain>
    </source>
</reference>
<evidence type="ECO:0000256" key="5">
    <source>
        <dbReference type="ARBA" id="ARBA00022549"/>
    </source>
</evidence>
<dbReference type="GO" id="GO:0042314">
    <property type="term" value="F:bacteriochlorophyll binding"/>
    <property type="evidence" value="ECO:0007669"/>
    <property type="project" value="UniProtKB-KW"/>
</dbReference>
<keyword evidence="9" id="KW-0076">Bacteriochlorophyll</keyword>
<evidence type="ECO:0000256" key="14">
    <source>
        <dbReference type="SAM" id="Phobius"/>
    </source>
</evidence>
<evidence type="ECO:0000256" key="10">
    <source>
        <dbReference type="ARBA" id="ARBA00022989"/>
    </source>
</evidence>
<keyword evidence="3" id="KW-1003">Cell membrane</keyword>
<keyword evidence="6 14" id="KW-0812">Transmembrane</keyword>
<organism evidence="15 16">
    <name type="scientific">Candidatus Thermofonsia Clade 3 bacterium</name>
    <dbReference type="NCBI Taxonomy" id="2364212"/>
    <lineage>
        <taxon>Bacteria</taxon>
        <taxon>Bacillati</taxon>
        <taxon>Chloroflexota</taxon>
        <taxon>Candidatus Thermofontia</taxon>
        <taxon>Candidatus Thermofonsia Clade 3</taxon>
    </lineage>
</organism>
<evidence type="ECO:0000256" key="8">
    <source>
        <dbReference type="ARBA" id="ARBA00022842"/>
    </source>
</evidence>
<evidence type="ECO:0000256" key="9">
    <source>
        <dbReference type="ARBA" id="ARBA00022956"/>
    </source>
</evidence>
<keyword evidence="12 14" id="KW-0472">Membrane</keyword>
<proteinExistence type="predicted"/>
<dbReference type="AlphaFoldDB" id="A0A2M8QAE2"/>
<keyword evidence="13" id="KW-0437">Light-harvesting polypeptide</keyword>
<dbReference type="GO" id="GO:0005886">
    <property type="term" value="C:plasma membrane"/>
    <property type="evidence" value="ECO:0007669"/>
    <property type="project" value="UniProtKB-SubCell"/>
</dbReference>
<dbReference type="InterPro" id="IPR035889">
    <property type="entry name" value="Light-harvesting_complex"/>
</dbReference>
<evidence type="ECO:0000313" key="16">
    <source>
        <dbReference type="Proteomes" id="UP000230790"/>
    </source>
</evidence>
<keyword evidence="7" id="KW-0479">Metal-binding</keyword>